<feature type="compositionally biased region" description="Polar residues" evidence="1">
    <location>
        <begin position="55"/>
        <end position="65"/>
    </location>
</feature>
<feature type="region of interest" description="Disordered" evidence="1">
    <location>
        <begin position="39"/>
        <end position="65"/>
    </location>
</feature>
<keyword evidence="4" id="KW-1185">Reference proteome</keyword>
<dbReference type="Proteomes" id="UP000593567">
    <property type="component" value="Unassembled WGS sequence"/>
</dbReference>
<evidence type="ECO:0000256" key="2">
    <source>
        <dbReference type="SAM" id="SignalP"/>
    </source>
</evidence>
<proteinExistence type="predicted"/>
<keyword evidence="2" id="KW-0732">Signal</keyword>
<reference evidence="3" key="1">
    <citation type="submission" date="2020-06" db="EMBL/GenBank/DDBJ databases">
        <title>Draft genome of Bugula neritina, a colonial animal packing powerful symbionts and potential medicines.</title>
        <authorList>
            <person name="Rayko M."/>
        </authorList>
    </citation>
    <scope>NUCLEOTIDE SEQUENCE [LARGE SCALE GENOMIC DNA]</scope>
    <source>
        <strain evidence="3">Kwan_BN1</strain>
    </source>
</reference>
<protein>
    <submittedName>
        <fullName evidence="3">Uncharacterized protein</fullName>
    </submittedName>
</protein>
<comment type="caution">
    <text evidence="3">The sequence shown here is derived from an EMBL/GenBank/DDBJ whole genome shotgun (WGS) entry which is preliminary data.</text>
</comment>
<evidence type="ECO:0000313" key="3">
    <source>
        <dbReference type="EMBL" id="KAF6026081.1"/>
    </source>
</evidence>
<evidence type="ECO:0000256" key="1">
    <source>
        <dbReference type="SAM" id="MobiDB-lite"/>
    </source>
</evidence>
<sequence length="83" mass="9065">MKTSLIFLISIILCTFLSEVTSSSNDQILDFNSGKTYEGLHQPKGPPRARRKRSASVQSCSTLPNSSPGCGYNVIVKIEETCL</sequence>
<dbReference type="AlphaFoldDB" id="A0A7J7JKD4"/>
<accession>A0A7J7JKD4</accession>
<feature type="signal peptide" evidence="2">
    <location>
        <begin position="1"/>
        <end position="22"/>
    </location>
</feature>
<evidence type="ECO:0000313" key="4">
    <source>
        <dbReference type="Proteomes" id="UP000593567"/>
    </source>
</evidence>
<dbReference type="EMBL" id="VXIV02002355">
    <property type="protein sequence ID" value="KAF6026081.1"/>
    <property type="molecule type" value="Genomic_DNA"/>
</dbReference>
<gene>
    <name evidence="3" type="ORF">EB796_015617</name>
</gene>
<feature type="chain" id="PRO_5029747131" evidence="2">
    <location>
        <begin position="23"/>
        <end position="83"/>
    </location>
</feature>
<name>A0A7J7JKD4_BUGNE</name>
<organism evidence="3 4">
    <name type="scientific">Bugula neritina</name>
    <name type="common">Brown bryozoan</name>
    <name type="synonym">Sertularia neritina</name>
    <dbReference type="NCBI Taxonomy" id="10212"/>
    <lineage>
        <taxon>Eukaryota</taxon>
        <taxon>Metazoa</taxon>
        <taxon>Spiralia</taxon>
        <taxon>Lophotrochozoa</taxon>
        <taxon>Bryozoa</taxon>
        <taxon>Gymnolaemata</taxon>
        <taxon>Cheilostomatida</taxon>
        <taxon>Flustrina</taxon>
        <taxon>Buguloidea</taxon>
        <taxon>Bugulidae</taxon>
        <taxon>Bugula</taxon>
    </lineage>
</organism>